<evidence type="ECO:0000256" key="1">
    <source>
        <dbReference type="ARBA" id="ARBA00023002"/>
    </source>
</evidence>
<evidence type="ECO:0000313" key="5">
    <source>
        <dbReference type="RefSeq" id="XP_033574775.1"/>
    </source>
</evidence>
<evidence type="ECO:0000313" key="3">
    <source>
        <dbReference type="EMBL" id="KAF2807811.1"/>
    </source>
</evidence>
<dbReference type="OrthoDB" id="2735536at2759"/>
<dbReference type="InterPro" id="IPR050425">
    <property type="entry name" value="NAD(P)_dehydrat-like"/>
</dbReference>
<accession>A0A6A6YG81</accession>
<name>A0A6A6YG81_9PEZI</name>
<evidence type="ECO:0000256" key="2">
    <source>
        <dbReference type="ARBA" id="ARBA00023445"/>
    </source>
</evidence>
<reference evidence="3 5" key="1">
    <citation type="journal article" date="2020" name="Stud. Mycol.">
        <title>101 Dothideomycetes genomes: a test case for predicting lifestyles and emergence of pathogens.</title>
        <authorList>
            <person name="Haridas S."/>
            <person name="Albert R."/>
            <person name="Binder M."/>
            <person name="Bloem J."/>
            <person name="Labutti K."/>
            <person name="Salamov A."/>
            <person name="Andreopoulos B."/>
            <person name="Baker S."/>
            <person name="Barry K."/>
            <person name="Bills G."/>
            <person name="Bluhm B."/>
            <person name="Cannon C."/>
            <person name="Castanera R."/>
            <person name="Culley D."/>
            <person name="Daum C."/>
            <person name="Ezra D."/>
            <person name="Gonzalez J."/>
            <person name="Henrissat B."/>
            <person name="Kuo A."/>
            <person name="Liang C."/>
            <person name="Lipzen A."/>
            <person name="Lutzoni F."/>
            <person name="Magnuson J."/>
            <person name="Mondo S."/>
            <person name="Nolan M."/>
            <person name="Ohm R."/>
            <person name="Pangilinan J."/>
            <person name="Park H.-J."/>
            <person name="Ramirez L."/>
            <person name="Alfaro M."/>
            <person name="Sun H."/>
            <person name="Tritt A."/>
            <person name="Yoshinaga Y."/>
            <person name="Zwiers L.-H."/>
            <person name="Turgeon B."/>
            <person name="Goodwin S."/>
            <person name="Spatafora J."/>
            <person name="Crous P."/>
            <person name="Grigoriev I."/>
        </authorList>
    </citation>
    <scope>NUCLEOTIDE SEQUENCE</scope>
    <source>
        <strain evidence="3 5">CBS 304.34</strain>
    </source>
</reference>
<evidence type="ECO:0000313" key="4">
    <source>
        <dbReference type="Proteomes" id="UP000504636"/>
    </source>
</evidence>
<keyword evidence="4" id="KW-1185">Reference proteome</keyword>
<dbReference type="SUPFAM" id="SSF51735">
    <property type="entry name" value="NAD(P)-binding Rossmann-fold domains"/>
    <property type="match status" value="1"/>
</dbReference>
<dbReference type="AlphaFoldDB" id="A0A6A6YG81"/>
<dbReference type="GeneID" id="54456620"/>
<dbReference type="GO" id="GO:0016616">
    <property type="term" value="F:oxidoreductase activity, acting on the CH-OH group of donors, NAD or NADP as acceptor"/>
    <property type="evidence" value="ECO:0007669"/>
    <property type="project" value="TreeGrafter"/>
</dbReference>
<reference evidence="5" key="2">
    <citation type="submission" date="2020-04" db="EMBL/GenBank/DDBJ databases">
        <authorList>
            <consortium name="NCBI Genome Project"/>
        </authorList>
    </citation>
    <scope>NUCLEOTIDE SEQUENCE</scope>
    <source>
        <strain evidence="5">CBS 304.34</strain>
    </source>
</reference>
<dbReference type="Proteomes" id="UP000504636">
    <property type="component" value="Unplaced"/>
</dbReference>
<keyword evidence="1" id="KW-0560">Oxidoreductase</keyword>
<sequence>MHTKRVLLTGASGFIGLHILDQLLSFDLSVRAVVGSDREKEALRKQFPRTPPTRLDFAVVPDDDLLVPRAYDDALSATQEPFDTVIHTVTVDPLDEAGSLSHFVNQESDGKKDFLQSVQAVAPKVRRVIFTSILTSFARWLATPDLDSNTQSPASSIQSVAAKDPEYLLATCRANDDLINDRIWKYLADEKPGFDVVALSAPSVYGPLVRPLRLLTDLEEGNQRVWSICSNIPIGTVGLWSDSVSYYVDVRDFAYAHVQAALIPKAGNKRFVISAGMMPSHTVSDIMRTHFPELADRIVDRATPSLVPTAGNLSKDLVDSTPAAAVLGLLRYRSVDETVADLGLQLVELERRIRANESAKG</sequence>
<dbReference type="PANTHER" id="PTHR10366:SF564">
    <property type="entry name" value="STEROL-4-ALPHA-CARBOXYLATE 3-DEHYDROGENASE, DECARBOXYLATING"/>
    <property type="match status" value="1"/>
</dbReference>
<protein>
    <submittedName>
        <fullName evidence="3 5">NAD(P)-binding protein</fullName>
    </submittedName>
</protein>
<organism evidence="3">
    <name type="scientific">Mytilinidion resinicola</name>
    <dbReference type="NCBI Taxonomy" id="574789"/>
    <lineage>
        <taxon>Eukaryota</taxon>
        <taxon>Fungi</taxon>
        <taxon>Dikarya</taxon>
        <taxon>Ascomycota</taxon>
        <taxon>Pezizomycotina</taxon>
        <taxon>Dothideomycetes</taxon>
        <taxon>Pleosporomycetidae</taxon>
        <taxon>Mytilinidiales</taxon>
        <taxon>Mytilinidiaceae</taxon>
        <taxon>Mytilinidion</taxon>
    </lineage>
</organism>
<dbReference type="Gene3D" id="3.40.50.720">
    <property type="entry name" value="NAD(P)-binding Rossmann-like Domain"/>
    <property type="match status" value="1"/>
</dbReference>
<gene>
    <name evidence="3 5" type="ORF">BDZ99DRAFT_391402</name>
</gene>
<proteinExistence type="inferred from homology"/>
<dbReference type="InterPro" id="IPR036291">
    <property type="entry name" value="NAD(P)-bd_dom_sf"/>
</dbReference>
<reference evidence="5" key="3">
    <citation type="submission" date="2025-04" db="UniProtKB">
        <authorList>
            <consortium name="RefSeq"/>
        </authorList>
    </citation>
    <scope>IDENTIFICATION</scope>
    <source>
        <strain evidence="5">CBS 304.34</strain>
    </source>
</reference>
<dbReference type="RefSeq" id="XP_033574775.1">
    <property type="nucleotide sequence ID" value="XM_033715727.1"/>
</dbReference>
<comment type="similarity">
    <text evidence="2">Belongs to the NAD(P)-dependent epimerase/dehydratase family. Dihydroflavonol-4-reductase subfamily.</text>
</comment>
<dbReference type="PANTHER" id="PTHR10366">
    <property type="entry name" value="NAD DEPENDENT EPIMERASE/DEHYDRATASE"/>
    <property type="match status" value="1"/>
</dbReference>
<dbReference type="EMBL" id="MU003704">
    <property type="protein sequence ID" value="KAF2807811.1"/>
    <property type="molecule type" value="Genomic_DNA"/>
</dbReference>